<dbReference type="EMBL" id="HM854796">
    <property type="protein sequence ID" value="ADN34096.1"/>
    <property type="molecule type" value="Genomic_DNA"/>
</dbReference>
<name>E5GC97_CUCME</name>
<evidence type="ECO:0000313" key="1">
    <source>
        <dbReference type="EMBL" id="ADN34096.1"/>
    </source>
</evidence>
<protein>
    <submittedName>
        <fullName evidence="1">Uncharacterized protein</fullName>
    </submittedName>
</protein>
<reference evidence="1" key="2">
    <citation type="journal article" date="2010" name="BMC Plant Biol.">
        <title>Sequencing of 6.7 Mb of the melon genome using a BAC pooling strategy.</title>
        <authorList>
            <person name="Gonzalez V.M."/>
            <person name="Benjak A."/>
            <person name="Henaff E.M."/>
            <person name="Mir G."/>
            <person name="Casacuberta J.M."/>
            <person name="Garcia-Mas J."/>
            <person name="Puigdomenech P."/>
        </authorList>
    </citation>
    <scope>NUCLEOTIDE SEQUENCE</scope>
    <source>
        <tissue evidence="1">Young leaves</tissue>
    </source>
</reference>
<reference evidence="1" key="1">
    <citation type="journal article" date="2010" name="BMC Genomics">
        <title>Generation of a BAC-based physical map of the melon genome.</title>
        <authorList>
            <person name="Gonzalez V.M."/>
            <person name="Garcia-Mas J."/>
            <person name="Arus P."/>
            <person name="Puigdomenech P."/>
        </authorList>
    </citation>
    <scope>NUCLEOTIDE SEQUENCE</scope>
    <source>
        <tissue evidence="1">Young leaves</tissue>
    </source>
</reference>
<dbReference type="AlphaFoldDB" id="E5GC97"/>
<accession>E5GC97</accession>
<organism evidence="1">
    <name type="scientific">Cucumis melo subsp. melo</name>
    <dbReference type="NCBI Taxonomy" id="412675"/>
    <lineage>
        <taxon>Eukaryota</taxon>
        <taxon>Viridiplantae</taxon>
        <taxon>Streptophyta</taxon>
        <taxon>Embryophyta</taxon>
        <taxon>Tracheophyta</taxon>
        <taxon>Spermatophyta</taxon>
        <taxon>Magnoliopsida</taxon>
        <taxon>eudicotyledons</taxon>
        <taxon>Gunneridae</taxon>
        <taxon>Pentapetalae</taxon>
        <taxon>rosids</taxon>
        <taxon>fabids</taxon>
        <taxon>Cucurbitales</taxon>
        <taxon>Cucurbitaceae</taxon>
        <taxon>Benincaseae</taxon>
        <taxon>Cucumis</taxon>
    </lineage>
</organism>
<proteinExistence type="predicted"/>
<sequence>MAGRGSLAGSLGHHHHRGRRLLNWRVLLFANLFVKCL</sequence>